<sequence>MLEKRIASTIHDTFGKILIALKKRKSELLTDLRSITEMYTRELQTAVKNTERQKKSLETRVAFAEGLKQSPLLTMYCNLNQVRLHSLSSPDVIIEEIIEEDQPSPLELVYLKTVINPCNFYIHRFTQKRQIILLERMLTTLREIIAFNSFAHNKWCRGSIMELVPLESKCILKPCGPTRYKIEDITRLTIFLLDYGGLETFTAARYREHKALTDYVKPQRFTYKNSPPNVADLHRRLIKLSSSQEESIRFMPPFGILCSLDLVPRSPDGLWRKEVKEHILRVVGNKGVSMKILREEHNKLIVDLKKPVGNKINSDMPVSLRDALVFLEMAKFPSNVPIVISDPLVTQYKDAVFPESTDEICVIICHMNNPSDFYIHLLGESDYRETVDKIKEVYNNVEANDWKIVCPFMGQPCVAKYEEDDDQWYRAEIVGTEVTACELTSVGEGGAVQDHKGWGLKAEELAYIQPPEPGPWSLEANKLFEALTVGRHLKCTAIGVLLDDKLSVELFHVGPGNMTSVNTMLVEQNVASFIQSGPSSLPDYHPLPLKEVWDPVTELLLDYEESPMDSVPLSERKGFEVFVSHVVSPSKIFVQWLTSENILKSLQANMLKLYENSKPEAMEWKVDMRVAVELQSDKKWMRGKITNIVSDSQVEVIFYDYGKQQVTEVTNLRPLDESLAVYGIMCLECSLMDIQPAGGSQNWTATACDFLSGYLGGATVTMILEDDNTSYWPLPVKIMSKNEEHQLVDISEFLVKRGLALRDRKRVNSSSSSSEINDKSTKLSDKTCPSEQEPVKDLSCESEAECPATRSQQNNTAEPVMERVVEEPYLPPLLPNDKTFSAKVSHIAEDGTLYVIQECLENELAMLTLEIQNSFKCLGLLAPYSWQKGEGCLVNGFDSMLYRGKVLDILGGDMITVQYEDYGITEKLPKCHLYPSVYNPHIPRFCIPCQLNDILPVGDHWQPDAIQLLKELLSERIVTIRVVEPPDDSRGIASVHIYCGGASVSAILELYNHGIRVGCEKNNNA</sequence>
<feature type="compositionally biased region" description="Basic and acidic residues" evidence="2">
    <location>
        <begin position="772"/>
        <end position="781"/>
    </location>
</feature>
<reference evidence="4" key="1">
    <citation type="thesis" date="2020" institute="ProQuest LLC" country="789 East Eisenhower Parkway, Ann Arbor, MI, USA">
        <title>Comparative Genomics and Chromosome Evolution.</title>
        <authorList>
            <person name="Mudd A.B."/>
        </authorList>
    </citation>
    <scope>NUCLEOTIDE SEQUENCE</scope>
    <source>
        <strain evidence="4">237g6f4</strain>
        <tissue evidence="4">Blood</tissue>
    </source>
</reference>
<evidence type="ECO:0000256" key="2">
    <source>
        <dbReference type="SAM" id="MobiDB-lite"/>
    </source>
</evidence>
<dbReference type="CDD" id="cd20414">
    <property type="entry name" value="Tudor_TDRD4_rpt1"/>
    <property type="match status" value="1"/>
</dbReference>
<dbReference type="SMART" id="SM00333">
    <property type="entry name" value="TUDOR"/>
    <property type="match status" value="3"/>
</dbReference>
<feature type="coiled-coil region" evidence="1">
    <location>
        <begin position="40"/>
        <end position="67"/>
    </location>
</feature>
<feature type="non-terminal residue" evidence="4">
    <location>
        <position position="1021"/>
    </location>
</feature>
<feature type="domain" description="Tudor" evidence="3">
    <location>
        <begin position="881"/>
        <end position="939"/>
    </location>
</feature>
<accession>A0AAV7CI49</accession>
<dbReference type="PANTHER" id="PTHR16442">
    <property type="entry name" value="RING FINGER PROTEIN 17"/>
    <property type="match status" value="1"/>
</dbReference>
<name>A0AAV7CI49_ENGPU</name>
<dbReference type="InterPro" id="IPR047845">
    <property type="entry name" value="RNF17-like_TUDOR_rpt1"/>
</dbReference>
<dbReference type="SUPFAM" id="SSF63748">
    <property type="entry name" value="Tudor/PWWP/MBT"/>
    <property type="match status" value="3"/>
</dbReference>
<evidence type="ECO:0000256" key="1">
    <source>
        <dbReference type="SAM" id="Coils"/>
    </source>
</evidence>
<gene>
    <name evidence="4" type="ORF">GDO81_004753</name>
</gene>
<feature type="domain" description="Tudor" evidence="3">
    <location>
        <begin position="619"/>
        <end position="678"/>
    </location>
</feature>
<protein>
    <recommendedName>
        <fullName evidence="3">Tudor domain-containing protein</fullName>
    </recommendedName>
</protein>
<organism evidence="4 5">
    <name type="scientific">Engystomops pustulosus</name>
    <name type="common">Tungara frog</name>
    <name type="synonym">Physalaemus pustulosus</name>
    <dbReference type="NCBI Taxonomy" id="76066"/>
    <lineage>
        <taxon>Eukaryota</taxon>
        <taxon>Metazoa</taxon>
        <taxon>Chordata</taxon>
        <taxon>Craniata</taxon>
        <taxon>Vertebrata</taxon>
        <taxon>Euteleostomi</taxon>
        <taxon>Amphibia</taxon>
        <taxon>Batrachia</taxon>
        <taxon>Anura</taxon>
        <taxon>Neobatrachia</taxon>
        <taxon>Hyloidea</taxon>
        <taxon>Leptodactylidae</taxon>
        <taxon>Leiuperinae</taxon>
        <taxon>Engystomops</taxon>
    </lineage>
</organism>
<dbReference type="Proteomes" id="UP000824782">
    <property type="component" value="Unassembled WGS sequence"/>
</dbReference>
<dbReference type="AlphaFoldDB" id="A0AAV7CI49"/>
<dbReference type="Gene3D" id="2.30.30.140">
    <property type="match status" value="3"/>
</dbReference>
<comment type="caution">
    <text evidence="4">The sequence shown here is derived from an EMBL/GenBank/DDBJ whole genome shotgun (WGS) entry which is preliminary data.</text>
</comment>
<proteinExistence type="predicted"/>
<dbReference type="InterPro" id="IPR035437">
    <property type="entry name" value="SNase_OB-fold_sf"/>
</dbReference>
<evidence type="ECO:0000313" key="4">
    <source>
        <dbReference type="EMBL" id="KAG8584743.1"/>
    </source>
</evidence>
<keyword evidence="1" id="KW-0175">Coiled coil</keyword>
<keyword evidence="5" id="KW-1185">Reference proteome</keyword>
<dbReference type="Pfam" id="PF00567">
    <property type="entry name" value="TUDOR"/>
    <property type="match status" value="3"/>
</dbReference>
<evidence type="ECO:0000313" key="5">
    <source>
        <dbReference type="Proteomes" id="UP000824782"/>
    </source>
</evidence>
<dbReference type="PROSITE" id="PS50304">
    <property type="entry name" value="TUDOR"/>
    <property type="match status" value="2"/>
</dbReference>
<evidence type="ECO:0000259" key="3">
    <source>
        <dbReference type="PROSITE" id="PS50304"/>
    </source>
</evidence>
<dbReference type="EMBL" id="WNYA01000002">
    <property type="protein sequence ID" value="KAG8584743.1"/>
    <property type="molecule type" value="Genomic_DNA"/>
</dbReference>
<feature type="region of interest" description="Disordered" evidence="2">
    <location>
        <begin position="762"/>
        <end position="815"/>
    </location>
</feature>
<dbReference type="Gene3D" id="2.40.50.90">
    <property type="match status" value="3"/>
</dbReference>
<dbReference type="InterPro" id="IPR002999">
    <property type="entry name" value="Tudor"/>
</dbReference>
<dbReference type="PANTHER" id="PTHR16442:SF1">
    <property type="entry name" value="RING FINGER PROTEIN 17"/>
    <property type="match status" value="1"/>
</dbReference>